<dbReference type="OrthoDB" id="10047962at2759"/>
<evidence type="ECO:0000313" key="10">
    <source>
        <dbReference type="EMBL" id="CAF0861978.1"/>
    </source>
</evidence>
<dbReference type="GO" id="GO:0016192">
    <property type="term" value="P:vesicle-mediated transport"/>
    <property type="evidence" value="ECO:0007669"/>
    <property type="project" value="UniProtKB-ARBA"/>
</dbReference>
<dbReference type="SUPFAM" id="SSF57424">
    <property type="entry name" value="LDL receptor-like module"/>
    <property type="match status" value="1"/>
</dbReference>
<evidence type="ECO:0000256" key="1">
    <source>
        <dbReference type="ARBA" id="ARBA00004167"/>
    </source>
</evidence>
<dbReference type="PANTHER" id="PTHR24270">
    <property type="entry name" value="LOW-DENSITY LIPOPROTEIN RECEPTOR-RELATED"/>
    <property type="match status" value="1"/>
</dbReference>
<dbReference type="Gene3D" id="4.10.400.10">
    <property type="entry name" value="Low-density Lipoprotein Receptor"/>
    <property type="match status" value="1"/>
</dbReference>
<feature type="disulfide bond" evidence="8">
    <location>
        <begin position="346"/>
        <end position="364"/>
    </location>
</feature>
<keyword evidence="7" id="KW-0245">EGF-like domain</keyword>
<feature type="domain" description="EGF-like" evidence="9">
    <location>
        <begin position="715"/>
        <end position="758"/>
    </location>
</feature>
<protein>
    <recommendedName>
        <fullName evidence="9">EGF-like domain-containing protein</fullName>
    </recommendedName>
</protein>
<evidence type="ECO:0000313" key="12">
    <source>
        <dbReference type="Proteomes" id="UP000663828"/>
    </source>
</evidence>
<dbReference type="InterPro" id="IPR000742">
    <property type="entry name" value="EGF"/>
</dbReference>
<gene>
    <name evidence="11" type="ORF">EDS130_LOCUS40578</name>
    <name evidence="10" type="ORF">XAT740_LOCUS6037</name>
</gene>
<dbReference type="SUPFAM" id="SSF57196">
    <property type="entry name" value="EGF/Laminin"/>
    <property type="match status" value="1"/>
</dbReference>
<dbReference type="PROSITE" id="PS50026">
    <property type="entry name" value="EGF_3"/>
    <property type="match status" value="2"/>
</dbReference>
<dbReference type="Gene3D" id="2.10.25.10">
    <property type="entry name" value="Laminin"/>
    <property type="match status" value="1"/>
</dbReference>
<keyword evidence="2" id="KW-0812">Transmembrane</keyword>
<feature type="disulfide bond" evidence="8">
    <location>
        <begin position="147"/>
        <end position="162"/>
    </location>
</feature>
<keyword evidence="6 7" id="KW-1015">Disulfide bond</keyword>
<keyword evidence="5" id="KW-0472">Membrane</keyword>
<dbReference type="PRINTS" id="PR00261">
    <property type="entry name" value="LDLRECEPTOR"/>
</dbReference>
<dbReference type="PROSITE" id="PS50068">
    <property type="entry name" value="LDLRA_2"/>
    <property type="match status" value="3"/>
</dbReference>
<evidence type="ECO:0000313" key="11">
    <source>
        <dbReference type="EMBL" id="CAF1467686.1"/>
    </source>
</evidence>
<dbReference type="AlphaFoldDB" id="A0A813WTN0"/>
<sequence length="893" mass="102233">MKVPYFSIIRKAGIRQKSLTASSIDATICWNGHRWSFDELLKNEISPWDILSWSSSVEKAADYARVFYNRSEIFEEDSFLCNCTEGFFGRWCEYTLLFDSSLFSKALKTLFHAHTNSQERQNWGKIVCYLTIPCNYGKLCLDWRNICDGQQNCLNGIDEDNCDLLEFNECEADEYRCTDGMCIAEEYWIDGMLDHLEGDCVTRPLAVFCDDLKCPAGTWSCGDGECILHFNRYIYQTAVSRTEGCFNMRECNHMCELDTKVLLWSKPDGLCVPFGYTDTSLSFSSNINVCVFLIRCAFSKGAEIRCPCNGTNCDKVIKQFCGFEGWFPYPQPSIIRPWFCTKQFRCRTGQCISKDWVCDREWDCSDASDEFGLPEKWTENYKTLPFRDFCDFDSEYPCYRASVPNPLNITVYSPCINVTQIGDGIIDCYEGLDEKNTLEDCAGNMLGFTLRCEKGCDDNVHRCASNRACSASLLCTSRGANSSWCGKAQDFICLNGSCVENARCDGTYQCPYGEDEHWCTVSHSYYDNVMYRSSKYITRNQINRDPNIPFCPQKTPLGIRKNQHTLTSKQTHSERIQAKTSSLSSSPQFVYSCNQGFPLYIPSENYYRCACPPTYYGTYCEYFADCISIITHLDLNTLPPSLQSNLLTVAVYFDFSSTVIDHHLFHVNPSLEMGNPNRHRFHLIYSRSNKFMKHKQQRYSNRADIINHHPYSNVTHDPCANNTCNSKSICRPTFRGIIDNANYPLCICPLGHFGPRCYLKNEACKTNPCGLNSTCYPSYDPSGEKPFICKCANQFYGDQCQYEKLQIQIRINMTAAATASSVQFYGKVMRLNALYLFHQQIMHGVPNIIHYNHDQQDAPGLGVLKIYQKLSDAKYFLPYMQPSNQPIKQTVTK</sequence>
<dbReference type="SMART" id="SM00192">
    <property type="entry name" value="LDLa"/>
    <property type="match status" value="3"/>
</dbReference>
<proteinExistence type="predicted"/>
<evidence type="ECO:0000256" key="7">
    <source>
        <dbReference type="PROSITE-ProRule" id="PRU00076"/>
    </source>
</evidence>
<comment type="subcellular location">
    <subcellularLocation>
        <location evidence="1">Membrane</location>
        <topology evidence="1">Single-pass membrane protein</topology>
    </subcellularLocation>
</comment>
<dbReference type="InterPro" id="IPR050685">
    <property type="entry name" value="LDLR"/>
</dbReference>
<reference evidence="10" key="1">
    <citation type="submission" date="2021-02" db="EMBL/GenBank/DDBJ databases">
        <authorList>
            <person name="Nowell W R."/>
        </authorList>
    </citation>
    <scope>NUCLEOTIDE SEQUENCE</scope>
</reference>
<name>A0A813WTN0_ADIRI</name>
<dbReference type="Proteomes" id="UP000663828">
    <property type="component" value="Unassembled WGS sequence"/>
</dbReference>
<keyword evidence="3" id="KW-0677">Repeat</keyword>
<evidence type="ECO:0000259" key="9">
    <source>
        <dbReference type="PROSITE" id="PS50026"/>
    </source>
</evidence>
<feature type="disulfide bond" evidence="7">
    <location>
        <begin position="791"/>
        <end position="800"/>
    </location>
</feature>
<dbReference type="InterPro" id="IPR036055">
    <property type="entry name" value="LDL_receptor-like_sf"/>
</dbReference>
<dbReference type="EMBL" id="CAJNOR010000270">
    <property type="protein sequence ID" value="CAF0861978.1"/>
    <property type="molecule type" value="Genomic_DNA"/>
</dbReference>
<dbReference type="Proteomes" id="UP000663852">
    <property type="component" value="Unassembled WGS sequence"/>
</dbReference>
<dbReference type="EMBL" id="CAJNOJ010000494">
    <property type="protein sequence ID" value="CAF1467686.1"/>
    <property type="molecule type" value="Genomic_DNA"/>
</dbReference>
<evidence type="ECO:0000256" key="8">
    <source>
        <dbReference type="PROSITE-ProRule" id="PRU00124"/>
    </source>
</evidence>
<dbReference type="GO" id="GO:0005886">
    <property type="term" value="C:plasma membrane"/>
    <property type="evidence" value="ECO:0007669"/>
    <property type="project" value="TreeGrafter"/>
</dbReference>
<evidence type="ECO:0000256" key="6">
    <source>
        <dbReference type="ARBA" id="ARBA00023157"/>
    </source>
</evidence>
<comment type="caution">
    <text evidence="10">The sequence shown here is derived from an EMBL/GenBank/DDBJ whole genome shotgun (WGS) entry which is preliminary data.</text>
</comment>
<keyword evidence="4" id="KW-1133">Transmembrane helix</keyword>
<dbReference type="CDD" id="cd00112">
    <property type="entry name" value="LDLa"/>
    <property type="match status" value="1"/>
</dbReference>
<feature type="disulfide bond" evidence="7">
    <location>
        <begin position="748"/>
        <end position="757"/>
    </location>
</feature>
<feature type="disulfide bond" evidence="8">
    <location>
        <begin position="504"/>
        <end position="519"/>
    </location>
</feature>
<feature type="domain" description="EGF-like" evidence="9">
    <location>
        <begin position="760"/>
        <end position="801"/>
    </location>
</feature>
<dbReference type="InterPro" id="IPR002172">
    <property type="entry name" value="LDrepeatLR_classA_rpt"/>
</dbReference>
<evidence type="ECO:0000256" key="4">
    <source>
        <dbReference type="ARBA" id="ARBA00022989"/>
    </source>
</evidence>
<accession>A0A813WTN0</accession>
<dbReference type="Pfam" id="PF00057">
    <property type="entry name" value="Ldl_recept_a"/>
    <property type="match status" value="1"/>
</dbReference>
<feature type="disulfide bond" evidence="8">
    <location>
        <begin position="128"/>
        <end position="140"/>
    </location>
</feature>
<keyword evidence="12" id="KW-1185">Reference proteome</keyword>
<dbReference type="PROSITE" id="PS00022">
    <property type="entry name" value="EGF_1"/>
    <property type="match status" value="3"/>
</dbReference>
<evidence type="ECO:0000256" key="3">
    <source>
        <dbReference type="ARBA" id="ARBA00022737"/>
    </source>
</evidence>
<evidence type="ECO:0000256" key="2">
    <source>
        <dbReference type="ARBA" id="ARBA00022692"/>
    </source>
</evidence>
<evidence type="ECO:0000256" key="5">
    <source>
        <dbReference type="ARBA" id="ARBA00023136"/>
    </source>
</evidence>
<comment type="caution">
    <text evidence="7">Lacks conserved residue(s) required for the propagation of feature annotation.</text>
</comment>
<organism evidence="10 12">
    <name type="scientific">Adineta ricciae</name>
    <name type="common">Rotifer</name>
    <dbReference type="NCBI Taxonomy" id="249248"/>
    <lineage>
        <taxon>Eukaryota</taxon>
        <taxon>Metazoa</taxon>
        <taxon>Spiralia</taxon>
        <taxon>Gnathifera</taxon>
        <taxon>Rotifera</taxon>
        <taxon>Eurotatoria</taxon>
        <taxon>Bdelloidea</taxon>
        <taxon>Adinetida</taxon>
        <taxon>Adinetidae</taxon>
        <taxon>Adineta</taxon>
    </lineage>
</organism>